<name>A0A251MX29_PRUPE</name>
<sequence length="54" mass="6601">MYLIICGNDGDYTLFTRFRECLAYLNCDLKPLQRTRKNRSHLYSRANKRWIPFQ</sequence>
<proteinExistence type="predicted"/>
<dbReference type="AlphaFoldDB" id="A0A251MX29"/>
<protein>
    <submittedName>
        <fullName evidence="1">Uncharacterized protein</fullName>
    </submittedName>
</protein>
<dbReference type="Proteomes" id="UP000006882">
    <property type="component" value="Chromosome G8"/>
</dbReference>
<accession>A0A251MX29</accession>
<evidence type="ECO:0000313" key="2">
    <source>
        <dbReference type="Proteomes" id="UP000006882"/>
    </source>
</evidence>
<evidence type="ECO:0000313" key="1">
    <source>
        <dbReference type="EMBL" id="ONH90849.1"/>
    </source>
</evidence>
<dbReference type="EMBL" id="CM007658">
    <property type="protein sequence ID" value="ONH90849.1"/>
    <property type="molecule type" value="Genomic_DNA"/>
</dbReference>
<organism evidence="1 2">
    <name type="scientific">Prunus persica</name>
    <name type="common">Peach</name>
    <name type="synonym">Amygdalus persica</name>
    <dbReference type="NCBI Taxonomy" id="3760"/>
    <lineage>
        <taxon>Eukaryota</taxon>
        <taxon>Viridiplantae</taxon>
        <taxon>Streptophyta</taxon>
        <taxon>Embryophyta</taxon>
        <taxon>Tracheophyta</taxon>
        <taxon>Spermatophyta</taxon>
        <taxon>Magnoliopsida</taxon>
        <taxon>eudicotyledons</taxon>
        <taxon>Gunneridae</taxon>
        <taxon>Pentapetalae</taxon>
        <taxon>rosids</taxon>
        <taxon>fabids</taxon>
        <taxon>Rosales</taxon>
        <taxon>Rosaceae</taxon>
        <taxon>Amygdaloideae</taxon>
        <taxon>Amygdaleae</taxon>
        <taxon>Prunus</taxon>
    </lineage>
</organism>
<gene>
    <name evidence="1" type="ORF">PRUPE_8G077300</name>
</gene>
<keyword evidence="2" id="KW-1185">Reference proteome</keyword>
<reference evidence="1 2" key="1">
    <citation type="journal article" date="2013" name="Nat. Genet.">
        <title>The high-quality draft genome of peach (Prunus persica) identifies unique patterns of genetic diversity, domestication and genome evolution.</title>
        <authorList>
            <consortium name="International Peach Genome Initiative"/>
            <person name="Verde I."/>
            <person name="Abbott A.G."/>
            <person name="Scalabrin S."/>
            <person name="Jung S."/>
            <person name="Shu S."/>
            <person name="Marroni F."/>
            <person name="Zhebentyayeva T."/>
            <person name="Dettori M.T."/>
            <person name="Grimwood J."/>
            <person name="Cattonaro F."/>
            <person name="Zuccolo A."/>
            <person name="Rossini L."/>
            <person name="Jenkins J."/>
            <person name="Vendramin E."/>
            <person name="Meisel L.A."/>
            <person name="Decroocq V."/>
            <person name="Sosinski B."/>
            <person name="Prochnik S."/>
            <person name="Mitros T."/>
            <person name="Policriti A."/>
            <person name="Cipriani G."/>
            <person name="Dondini L."/>
            <person name="Ficklin S."/>
            <person name="Goodstein D.M."/>
            <person name="Xuan P."/>
            <person name="Del Fabbro C."/>
            <person name="Aramini V."/>
            <person name="Copetti D."/>
            <person name="Gonzalez S."/>
            <person name="Horner D.S."/>
            <person name="Falchi R."/>
            <person name="Lucas S."/>
            <person name="Mica E."/>
            <person name="Maldonado J."/>
            <person name="Lazzari B."/>
            <person name="Bielenberg D."/>
            <person name="Pirona R."/>
            <person name="Miculan M."/>
            <person name="Barakat A."/>
            <person name="Testolin R."/>
            <person name="Stella A."/>
            <person name="Tartarini S."/>
            <person name="Tonutti P."/>
            <person name="Arus P."/>
            <person name="Orellana A."/>
            <person name="Wells C."/>
            <person name="Main D."/>
            <person name="Vizzotto G."/>
            <person name="Silva H."/>
            <person name="Salamini F."/>
            <person name="Schmutz J."/>
            <person name="Morgante M."/>
            <person name="Rokhsar D.S."/>
        </authorList>
    </citation>
    <scope>NUCLEOTIDE SEQUENCE [LARGE SCALE GENOMIC DNA]</scope>
    <source>
        <strain evidence="2">cv. Nemared</strain>
    </source>
</reference>
<dbReference type="Gramene" id="ONH90849">
    <property type="protein sequence ID" value="ONH90849"/>
    <property type="gene ID" value="PRUPE_8G077300"/>
</dbReference>